<dbReference type="AlphaFoldDB" id="A0A096HTW7"/>
<protein>
    <submittedName>
        <fullName evidence="1">Uncharacterized protein</fullName>
    </submittedName>
</protein>
<sequence>MISELYEYEIYEYRALIAIKLNVDIRKARKAQTLRALFLSGADASG</sequence>
<evidence type="ECO:0000313" key="1">
    <source>
        <dbReference type="EMBL" id="KGH32422.1"/>
    </source>
</evidence>
<evidence type="ECO:0000313" key="2">
    <source>
        <dbReference type="Proteomes" id="UP000029553"/>
    </source>
</evidence>
<name>A0A096HTW7_COMTE</name>
<proteinExistence type="predicted"/>
<comment type="caution">
    <text evidence="1">The sequence shown here is derived from an EMBL/GenBank/DDBJ whole genome shotgun (WGS) entry which is preliminary data.</text>
</comment>
<dbReference type="Proteomes" id="UP000029553">
    <property type="component" value="Unassembled WGS sequence"/>
</dbReference>
<dbReference type="EMBL" id="AWOR01000001">
    <property type="protein sequence ID" value="KGH32422.1"/>
    <property type="molecule type" value="Genomic_DNA"/>
</dbReference>
<reference evidence="1 2" key="1">
    <citation type="submission" date="2013-09" db="EMBL/GenBank/DDBJ databases">
        <title>High correlation between genotypes and phenotypes of environmental bacteria Comamonas testosteroni strains.</title>
        <authorList>
            <person name="Liu L."/>
            <person name="Zhu W."/>
            <person name="Xia X."/>
            <person name="Xu B."/>
            <person name="Luo M."/>
            <person name="Wang G."/>
        </authorList>
    </citation>
    <scope>NUCLEOTIDE SEQUENCE [LARGE SCALE GENOMIC DNA]</scope>
    <source>
        <strain evidence="1 2">JL40</strain>
    </source>
</reference>
<organism evidence="1 2">
    <name type="scientific">Comamonas testosteroni</name>
    <name type="common">Pseudomonas testosteroni</name>
    <dbReference type="NCBI Taxonomy" id="285"/>
    <lineage>
        <taxon>Bacteria</taxon>
        <taxon>Pseudomonadati</taxon>
        <taxon>Pseudomonadota</taxon>
        <taxon>Betaproteobacteria</taxon>
        <taxon>Burkholderiales</taxon>
        <taxon>Comamonadaceae</taxon>
        <taxon>Comamonas</taxon>
    </lineage>
</organism>
<accession>A0A096HTW7</accession>
<gene>
    <name evidence="1" type="ORF">P353_02925</name>
</gene>